<evidence type="ECO:0000313" key="3">
    <source>
        <dbReference type="Proteomes" id="UP000830671"/>
    </source>
</evidence>
<keyword evidence="3" id="KW-1185">Reference proteome</keyword>
<dbReference type="KEGG" id="clup:CLUP02_04149"/>
<protein>
    <submittedName>
        <fullName evidence="2">Uncharacterized protein</fullName>
    </submittedName>
</protein>
<evidence type="ECO:0000256" key="1">
    <source>
        <dbReference type="SAM" id="MobiDB-lite"/>
    </source>
</evidence>
<gene>
    <name evidence="2" type="ORF">CLUP02_04149</name>
</gene>
<name>A0A9Q8SJS7_9PEZI</name>
<reference evidence="2" key="1">
    <citation type="journal article" date="2021" name="Mol. Plant Microbe Interact.">
        <title>Complete Genome Sequence of the Plant-Pathogenic Fungus Colletotrichum lupini.</title>
        <authorList>
            <person name="Baroncelli R."/>
            <person name="Pensec F."/>
            <person name="Da Lio D."/>
            <person name="Boufleur T."/>
            <person name="Vicente I."/>
            <person name="Sarrocco S."/>
            <person name="Picot A."/>
            <person name="Baraldi E."/>
            <person name="Sukno S."/>
            <person name="Thon M."/>
            <person name="Le Floch G."/>
        </authorList>
    </citation>
    <scope>NUCLEOTIDE SEQUENCE</scope>
    <source>
        <strain evidence="2">IMI 504893</strain>
    </source>
</reference>
<dbReference type="Proteomes" id="UP000830671">
    <property type="component" value="Chromosome 2"/>
</dbReference>
<accession>A0A9Q8SJS7</accession>
<proteinExistence type="predicted"/>
<organism evidence="2 3">
    <name type="scientific">Colletotrichum lupini</name>
    <dbReference type="NCBI Taxonomy" id="145971"/>
    <lineage>
        <taxon>Eukaryota</taxon>
        <taxon>Fungi</taxon>
        <taxon>Dikarya</taxon>
        <taxon>Ascomycota</taxon>
        <taxon>Pezizomycotina</taxon>
        <taxon>Sordariomycetes</taxon>
        <taxon>Hypocreomycetidae</taxon>
        <taxon>Glomerellales</taxon>
        <taxon>Glomerellaceae</taxon>
        <taxon>Colletotrichum</taxon>
        <taxon>Colletotrichum acutatum species complex</taxon>
    </lineage>
</organism>
<dbReference type="AlphaFoldDB" id="A0A9Q8SJS7"/>
<sequence length="209" mass="23492">MSNNESKGWLNCIEGGHGPSGRSRENLTSRNLTVGLMERLFDDGSLYSKCDSVIGGEKREKSSDMAKSQRFMESLGERRCLTARECIVDRDSERLSRLLSNPRRSQVPTDDDNKLKKHKLKTTLSRDPVTTHDHDVFLSEQAQIDKLQSKSLSFYRGRGPSVAKSIATTNFSFAEFFVNVLRFVANDCNHQIDHLSSVNESLDGETGCQ</sequence>
<feature type="region of interest" description="Disordered" evidence="1">
    <location>
        <begin position="1"/>
        <end position="26"/>
    </location>
</feature>
<evidence type="ECO:0000313" key="2">
    <source>
        <dbReference type="EMBL" id="UQC78672.1"/>
    </source>
</evidence>
<dbReference type="RefSeq" id="XP_049140308.1">
    <property type="nucleotide sequence ID" value="XM_049283165.1"/>
</dbReference>
<dbReference type="GeneID" id="73338175"/>
<dbReference type="EMBL" id="CP019474">
    <property type="protein sequence ID" value="UQC78672.1"/>
    <property type="molecule type" value="Genomic_DNA"/>
</dbReference>